<name>A0A8S5QRY5_9CAUD</name>
<dbReference type="Pfam" id="PF06605">
    <property type="entry name" value="Prophage_tail"/>
    <property type="match status" value="1"/>
</dbReference>
<dbReference type="EMBL" id="BK015717">
    <property type="protein sequence ID" value="DAE21746.1"/>
    <property type="molecule type" value="Genomic_DNA"/>
</dbReference>
<reference evidence="2" key="1">
    <citation type="journal article" date="2021" name="Proc. Natl. Acad. Sci. U.S.A.">
        <title>A Catalog of Tens of Thousands of Viruses from Human Metagenomes Reveals Hidden Associations with Chronic Diseases.</title>
        <authorList>
            <person name="Tisza M.J."/>
            <person name="Buck C.B."/>
        </authorList>
    </citation>
    <scope>NUCLEOTIDE SEQUENCE</scope>
    <source>
        <strain evidence="2">Ct2773</strain>
    </source>
</reference>
<dbReference type="InterPro" id="IPR007119">
    <property type="entry name" value="Phage_tail_spike_N"/>
</dbReference>
<organism evidence="2">
    <name type="scientific">Siphoviridae sp. ct2773</name>
    <dbReference type="NCBI Taxonomy" id="2826275"/>
    <lineage>
        <taxon>Viruses</taxon>
        <taxon>Duplodnaviria</taxon>
        <taxon>Heunggongvirae</taxon>
        <taxon>Uroviricota</taxon>
        <taxon>Caudoviricetes</taxon>
    </lineage>
</organism>
<feature type="domain" description="Tail spike" evidence="1">
    <location>
        <begin position="126"/>
        <end position="334"/>
    </location>
</feature>
<dbReference type="InterPro" id="IPR010572">
    <property type="entry name" value="Tail_dom"/>
</dbReference>
<sequence length="548" mass="59896">MIRVFESTDKDFTSNGDMVILPTKAKVTKKDNGDYYLDFEASTKYADYLTSGRLIVADTPQGAQAFRISDMTKKSTKVSLKAWHVFYDSKNYLIADSYVVDMTANAALDHLNEATEPKSEFATISDVQTIDSFRCVRKSLYEAIQTVIERWGGHLVRDNFRVELRQSIGADNGVTVRYRKNLKELTCKYDWSGVVTKLLPVGADGILLNDQNAGASIYVESEQKWDIPYTKTVSFSQSDIKKDDYGNNETAYRKALVDDLRRQAQDYVNKNCMPKVNYTLKADMERVTDIGDTVEVIDERLGVHILTNVIGFTYDCILGKYTEIEFGNFTKTLSGLAGSLQSSAQSAAQSTVNNAIQGVTDTVTQTITQAMGASYVIYDGSKIMVLDTLPKEDAHNVILINDHGIAFSRNGIAGTFESAWGIDGTMNMQNINVINFVADLIKGGTLKLGGSDNGNGVMEVRSAGGSLLGQLDKDGLRMWANDGSRIEINASQGLVGYDANGNPTYGVTDGVFYMANGYVNSSLAVGGLLKMVPIKTDASTGIAFVALA</sequence>
<dbReference type="NCBIfam" id="TIGR01665">
    <property type="entry name" value="put_anti_recept"/>
    <property type="match status" value="1"/>
</dbReference>
<proteinExistence type="predicted"/>
<evidence type="ECO:0000313" key="2">
    <source>
        <dbReference type="EMBL" id="DAE21746.1"/>
    </source>
</evidence>
<protein>
    <submittedName>
        <fullName evidence="2">Tail protein</fullName>
    </submittedName>
</protein>
<evidence type="ECO:0000259" key="1">
    <source>
        <dbReference type="Pfam" id="PF06605"/>
    </source>
</evidence>
<accession>A0A8S5QRY5</accession>